<dbReference type="InterPro" id="IPR043987">
    <property type="entry name" value="CCZ1/INTU/HSP4_longin_1"/>
</dbReference>
<dbReference type="PANTHER" id="PTHR13056">
    <property type="entry name" value="VACUOLAR FUSION PROTEIN CCZ1 HOMOLOG-RELATED"/>
    <property type="match status" value="1"/>
</dbReference>
<dbReference type="GO" id="GO:0035658">
    <property type="term" value="C:Mon1-Ccz1 complex"/>
    <property type="evidence" value="ECO:0007669"/>
    <property type="project" value="InterPro"/>
</dbReference>
<feature type="domain" description="CCZ1/INTU/HSP4 first Longin" evidence="3">
    <location>
        <begin position="32"/>
        <end position="123"/>
    </location>
</feature>
<proteinExistence type="inferred from homology"/>
<dbReference type="AlphaFoldDB" id="A0A1D1VB87"/>
<reference evidence="4 5" key="1">
    <citation type="journal article" date="2016" name="Nat. Commun.">
        <title>Extremotolerant tardigrade genome and improved radiotolerance of human cultured cells by tardigrade-unique protein.</title>
        <authorList>
            <person name="Hashimoto T."/>
            <person name="Horikawa D.D."/>
            <person name="Saito Y."/>
            <person name="Kuwahara H."/>
            <person name="Kozuka-Hata H."/>
            <person name="Shin-I T."/>
            <person name="Minakuchi Y."/>
            <person name="Ohishi K."/>
            <person name="Motoyama A."/>
            <person name="Aizu T."/>
            <person name="Enomoto A."/>
            <person name="Kondo K."/>
            <person name="Tanaka S."/>
            <person name="Hara Y."/>
            <person name="Koshikawa S."/>
            <person name="Sagara H."/>
            <person name="Miura T."/>
            <person name="Yokobori S."/>
            <person name="Miyagawa K."/>
            <person name="Suzuki Y."/>
            <person name="Kubo T."/>
            <person name="Oyama M."/>
            <person name="Kohara Y."/>
            <person name="Fujiyama A."/>
            <person name="Arakawa K."/>
            <person name="Katayama T."/>
            <person name="Toyoda A."/>
            <person name="Kunieda T."/>
        </authorList>
    </citation>
    <scope>NUCLEOTIDE SEQUENCE [LARGE SCALE GENOMIC DNA]</scope>
    <source>
        <strain evidence="4 5">YOKOZUNA-1</strain>
    </source>
</reference>
<dbReference type="OrthoDB" id="240546at2759"/>
<dbReference type="EMBL" id="BDGG01000004">
    <property type="protein sequence ID" value="GAU98075.1"/>
    <property type="molecule type" value="Genomic_DNA"/>
</dbReference>
<comment type="caution">
    <text evidence="4">The sequence shown here is derived from an EMBL/GenBank/DDBJ whole genome shotgun (WGS) entry which is preliminary data.</text>
</comment>
<dbReference type="STRING" id="947166.A0A1D1VB87"/>
<evidence type="ECO:0000256" key="2">
    <source>
        <dbReference type="SAM" id="MobiDB-lite"/>
    </source>
</evidence>
<evidence type="ECO:0000313" key="5">
    <source>
        <dbReference type="Proteomes" id="UP000186922"/>
    </source>
</evidence>
<evidence type="ECO:0000313" key="4">
    <source>
        <dbReference type="EMBL" id="GAU98075.1"/>
    </source>
</evidence>
<feature type="region of interest" description="Disordered" evidence="2">
    <location>
        <begin position="1"/>
        <end position="22"/>
    </location>
</feature>
<evidence type="ECO:0000256" key="1">
    <source>
        <dbReference type="ARBA" id="ARBA00005352"/>
    </source>
</evidence>
<dbReference type="InterPro" id="IPR013176">
    <property type="entry name" value="Ccz1"/>
</dbReference>
<dbReference type="Proteomes" id="UP000186922">
    <property type="component" value="Unassembled WGS sequence"/>
</dbReference>
<dbReference type="GO" id="GO:0016192">
    <property type="term" value="P:vesicle-mediated transport"/>
    <property type="evidence" value="ECO:0007669"/>
    <property type="project" value="InterPro"/>
</dbReference>
<evidence type="ECO:0000259" key="3">
    <source>
        <dbReference type="Pfam" id="PF19031"/>
    </source>
</evidence>
<dbReference type="Pfam" id="PF19031">
    <property type="entry name" value="Intu_longin_1"/>
    <property type="match status" value="1"/>
</dbReference>
<comment type="similarity">
    <text evidence="1">Belongs to the CCZ1 family.</text>
</comment>
<sequence>MSSSKEKLSSPSPHGHHHSHGYNSRSVEVDLASFCIFNSTLGPKEGEESKKILLYFPSDVIMDAQIRHVGLLEAVTKFVSSFSDKNCGSMQTSQQLHVTYQPEEDFWMAMVTGNDSNFHLVLCSIGSVPDRCLYLIMLL</sequence>
<name>A0A1D1VB87_RAMVA</name>
<organism evidence="4 5">
    <name type="scientific">Ramazzottius varieornatus</name>
    <name type="common">Water bear</name>
    <name type="synonym">Tardigrade</name>
    <dbReference type="NCBI Taxonomy" id="947166"/>
    <lineage>
        <taxon>Eukaryota</taxon>
        <taxon>Metazoa</taxon>
        <taxon>Ecdysozoa</taxon>
        <taxon>Tardigrada</taxon>
        <taxon>Eutardigrada</taxon>
        <taxon>Parachela</taxon>
        <taxon>Hypsibioidea</taxon>
        <taxon>Ramazzottiidae</taxon>
        <taxon>Ramazzottius</taxon>
    </lineage>
</organism>
<protein>
    <recommendedName>
        <fullName evidence="3">CCZ1/INTU/HSP4 first Longin domain-containing protein</fullName>
    </recommendedName>
</protein>
<accession>A0A1D1VB87</accession>
<dbReference type="PANTHER" id="PTHR13056:SF0">
    <property type="entry name" value="VACUOLAR FUSION PROTEIN CCZ1 HOMOLOG-RELATED"/>
    <property type="match status" value="1"/>
</dbReference>
<keyword evidence="5" id="KW-1185">Reference proteome</keyword>
<gene>
    <name evidence="4" type="primary">RvY_09271-1</name>
    <name evidence="4" type="synonym">RvY_09271.1</name>
    <name evidence="4" type="ORF">RvY_09271</name>
</gene>